<name>A0A2P7SL92_9HYPH</name>
<comment type="caution">
    <text evidence="1">The sequence shown here is derived from an EMBL/GenBank/DDBJ whole genome shotgun (WGS) entry which is preliminary data.</text>
</comment>
<sequence length="81" mass="8795">MKFQGLVHEVSDEPFRALISGHTEFIAISGKLPFVKLLTSGTRGRKAEERLGFSGRKAAADLPCALPAIARITESDYAHLV</sequence>
<organism evidence="1 2">
    <name type="scientific">Kumtagia ephedrae</name>
    <dbReference type="NCBI Taxonomy" id="2116701"/>
    <lineage>
        <taxon>Bacteria</taxon>
        <taxon>Pseudomonadati</taxon>
        <taxon>Pseudomonadota</taxon>
        <taxon>Alphaproteobacteria</taxon>
        <taxon>Hyphomicrobiales</taxon>
        <taxon>Phyllobacteriaceae</taxon>
        <taxon>Kumtagia</taxon>
    </lineage>
</organism>
<keyword evidence="2" id="KW-1185">Reference proteome</keyword>
<gene>
    <name evidence="1" type="ORF">C7I84_06380</name>
</gene>
<protein>
    <submittedName>
        <fullName evidence="1">Uncharacterized protein</fullName>
    </submittedName>
</protein>
<proteinExistence type="predicted"/>
<evidence type="ECO:0000313" key="2">
    <source>
        <dbReference type="Proteomes" id="UP000241229"/>
    </source>
</evidence>
<dbReference type="EMBL" id="PXYK01000005">
    <property type="protein sequence ID" value="PSJ63262.1"/>
    <property type="molecule type" value="Genomic_DNA"/>
</dbReference>
<dbReference type="AlphaFoldDB" id="A0A2P7SL92"/>
<accession>A0A2P7SL92</accession>
<evidence type="ECO:0000313" key="1">
    <source>
        <dbReference type="EMBL" id="PSJ63262.1"/>
    </source>
</evidence>
<reference evidence="1 2" key="1">
    <citation type="submission" date="2018-03" db="EMBL/GenBank/DDBJ databases">
        <title>The draft genome of Mesorhizobium sp. 6GN-30.</title>
        <authorList>
            <person name="Liu L."/>
            <person name="Li L."/>
            <person name="Wang T."/>
            <person name="Zhang X."/>
            <person name="Liang L."/>
        </authorList>
    </citation>
    <scope>NUCLEOTIDE SEQUENCE [LARGE SCALE GENOMIC DNA]</scope>
    <source>
        <strain evidence="1 2">6GN30</strain>
    </source>
</reference>
<dbReference type="Proteomes" id="UP000241229">
    <property type="component" value="Unassembled WGS sequence"/>
</dbReference>